<feature type="compositionally biased region" description="Polar residues" evidence="1">
    <location>
        <begin position="150"/>
        <end position="164"/>
    </location>
</feature>
<feature type="region of interest" description="Disordered" evidence="1">
    <location>
        <begin position="1"/>
        <end position="32"/>
    </location>
</feature>
<accession>A0A2H3DQQ7</accession>
<dbReference type="InParanoid" id="A0A2H3DQQ7"/>
<organism evidence="2 3">
    <name type="scientific">Armillaria gallica</name>
    <name type="common">Bulbous honey fungus</name>
    <name type="synonym">Armillaria bulbosa</name>
    <dbReference type="NCBI Taxonomy" id="47427"/>
    <lineage>
        <taxon>Eukaryota</taxon>
        <taxon>Fungi</taxon>
        <taxon>Dikarya</taxon>
        <taxon>Basidiomycota</taxon>
        <taxon>Agaricomycotina</taxon>
        <taxon>Agaricomycetes</taxon>
        <taxon>Agaricomycetidae</taxon>
        <taxon>Agaricales</taxon>
        <taxon>Marasmiineae</taxon>
        <taxon>Physalacriaceae</taxon>
        <taxon>Armillaria</taxon>
    </lineage>
</organism>
<reference evidence="3" key="1">
    <citation type="journal article" date="2017" name="Nat. Ecol. Evol.">
        <title>Genome expansion and lineage-specific genetic innovations in the forest pathogenic fungi Armillaria.</title>
        <authorList>
            <person name="Sipos G."/>
            <person name="Prasanna A.N."/>
            <person name="Walter M.C."/>
            <person name="O'Connor E."/>
            <person name="Balint B."/>
            <person name="Krizsan K."/>
            <person name="Kiss B."/>
            <person name="Hess J."/>
            <person name="Varga T."/>
            <person name="Slot J."/>
            <person name="Riley R."/>
            <person name="Boka B."/>
            <person name="Rigling D."/>
            <person name="Barry K."/>
            <person name="Lee J."/>
            <person name="Mihaltcheva S."/>
            <person name="LaButti K."/>
            <person name="Lipzen A."/>
            <person name="Waldron R."/>
            <person name="Moloney N.M."/>
            <person name="Sperisen C."/>
            <person name="Kredics L."/>
            <person name="Vagvoelgyi C."/>
            <person name="Patrignani A."/>
            <person name="Fitzpatrick D."/>
            <person name="Nagy I."/>
            <person name="Doyle S."/>
            <person name="Anderson J.B."/>
            <person name="Grigoriev I.V."/>
            <person name="Gueldener U."/>
            <person name="Muensterkoetter M."/>
            <person name="Nagy L.G."/>
        </authorList>
    </citation>
    <scope>NUCLEOTIDE SEQUENCE [LARGE SCALE GENOMIC DNA]</scope>
    <source>
        <strain evidence="3">Ar21-2</strain>
    </source>
</reference>
<evidence type="ECO:0000313" key="2">
    <source>
        <dbReference type="EMBL" id="PBK97559.1"/>
    </source>
</evidence>
<gene>
    <name evidence="2" type="ORF">ARMGADRAFT_1009549</name>
</gene>
<feature type="region of interest" description="Disordered" evidence="1">
    <location>
        <begin position="56"/>
        <end position="75"/>
    </location>
</feature>
<proteinExistence type="predicted"/>
<dbReference type="OrthoDB" id="3108872at2759"/>
<name>A0A2H3DQQ7_ARMGA</name>
<dbReference type="EMBL" id="KZ293649">
    <property type="protein sequence ID" value="PBK97559.1"/>
    <property type="molecule type" value="Genomic_DNA"/>
</dbReference>
<protein>
    <submittedName>
        <fullName evidence="2">Uncharacterized protein</fullName>
    </submittedName>
</protein>
<keyword evidence="3" id="KW-1185">Reference proteome</keyword>
<sequence>MLPTTVTESMDNEGEHHNPTTGEASRLKKKGRKTALTFKLQPATDHERVWDGRVVENRSDDRSDDHQGEIDGLFSVKNPLQETATYDLDAILGRKDPVTNPGRPDEFPVHMSMTERVNKPLPGAPAPSDTLSDEGYVPVSGFRPHPAFGSLNNPSSTPRQQSTARGGWRQPPVTTEETE</sequence>
<dbReference type="AlphaFoldDB" id="A0A2H3DQQ7"/>
<evidence type="ECO:0000256" key="1">
    <source>
        <dbReference type="SAM" id="MobiDB-lite"/>
    </source>
</evidence>
<evidence type="ECO:0000313" key="3">
    <source>
        <dbReference type="Proteomes" id="UP000217790"/>
    </source>
</evidence>
<feature type="region of interest" description="Disordered" evidence="1">
    <location>
        <begin position="116"/>
        <end position="179"/>
    </location>
</feature>
<feature type="compositionally biased region" description="Basic and acidic residues" evidence="1">
    <location>
        <begin position="56"/>
        <end position="69"/>
    </location>
</feature>
<dbReference type="Proteomes" id="UP000217790">
    <property type="component" value="Unassembled WGS sequence"/>
</dbReference>